<keyword evidence="1" id="KW-0732">Signal</keyword>
<evidence type="ECO:0000313" key="2">
    <source>
        <dbReference type="EMBL" id="MBD8513513.1"/>
    </source>
</evidence>
<evidence type="ECO:0000256" key="1">
    <source>
        <dbReference type="SAM" id="SignalP"/>
    </source>
</evidence>
<evidence type="ECO:0008006" key="4">
    <source>
        <dbReference type="Google" id="ProtNLM"/>
    </source>
</evidence>
<organism evidence="2 3">
    <name type="scientific">Photobacterium arenosum</name>
    <dbReference type="NCBI Taxonomy" id="2774143"/>
    <lineage>
        <taxon>Bacteria</taxon>
        <taxon>Pseudomonadati</taxon>
        <taxon>Pseudomonadota</taxon>
        <taxon>Gammaproteobacteria</taxon>
        <taxon>Vibrionales</taxon>
        <taxon>Vibrionaceae</taxon>
        <taxon>Photobacterium</taxon>
    </lineage>
</organism>
<protein>
    <recommendedName>
        <fullName evidence="4">Lipoprotein</fullName>
    </recommendedName>
</protein>
<accession>A0ABR9BLT7</accession>
<sequence>MKAVLIFIVFVSMAGCASFMPVPENYNGPTATIKDSYSNKQSTTAHFFTLQKIDGNYVSNSFGATRSANYGSGAAFEPEITVREVLPKEQIFTITGYIFFPTDAQLLFGDNLAVRGDLQFSPEAGETYVVKGTVSEKVSEVWLEDSEGDIVGQKFSKTHTE</sequence>
<proteinExistence type="predicted"/>
<gene>
    <name evidence="2" type="ORF">IFO68_12610</name>
</gene>
<dbReference type="Proteomes" id="UP000649768">
    <property type="component" value="Unassembled WGS sequence"/>
</dbReference>
<name>A0ABR9BLT7_9GAMM</name>
<dbReference type="PROSITE" id="PS51257">
    <property type="entry name" value="PROKAR_LIPOPROTEIN"/>
    <property type="match status" value="1"/>
</dbReference>
<dbReference type="EMBL" id="JACYTP010000007">
    <property type="protein sequence ID" value="MBD8513513.1"/>
    <property type="molecule type" value="Genomic_DNA"/>
</dbReference>
<evidence type="ECO:0000313" key="3">
    <source>
        <dbReference type="Proteomes" id="UP000649768"/>
    </source>
</evidence>
<feature type="chain" id="PRO_5045405032" description="Lipoprotein" evidence="1">
    <location>
        <begin position="18"/>
        <end position="161"/>
    </location>
</feature>
<comment type="caution">
    <text evidence="2">The sequence shown here is derived from an EMBL/GenBank/DDBJ whole genome shotgun (WGS) entry which is preliminary data.</text>
</comment>
<feature type="signal peptide" evidence="1">
    <location>
        <begin position="1"/>
        <end position="17"/>
    </location>
</feature>
<keyword evidence="3" id="KW-1185">Reference proteome</keyword>
<dbReference type="RefSeq" id="WP_192016199.1">
    <property type="nucleotide sequence ID" value="NZ_JACYTP010000007.1"/>
</dbReference>
<reference evidence="2 3" key="1">
    <citation type="submission" date="2020-09" db="EMBL/GenBank/DDBJ databases">
        <title>Photobacterium sp. CAU 1568 isolated from sand of Sido Beach.</title>
        <authorList>
            <person name="Kim W."/>
        </authorList>
    </citation>
    <scope>NUCLEOTIDE SEQUENCE [LARGE SCALE GENOMIC DNA]</scope>
    <source>
        <strain evidence="2 3">CAU 1568</strain>
    </source>
</reference>